<feature type="region of interest" description="Disordered" evidence="13">
    <location>
        <begin position="901"/>
        <end position="932"/>
    </location>
</feature>
<dbReference type="InterPro" id="IPR013164">
    <property type="entry name" value="Cadherin_N"/>
</dbReference>
<accession>B0YN95</accession>
<evidence type="ECO:0000256" key="12">
    <source>
        <dbReference type="PROSITE-ProRule" id="PRU00043"/>
    </source>
</evidence>
<proteinExistence type="predicted"/>
<feature type="domain" description="Cadherin" evidence="15">
    <location>
        <begin position="135"/>
        <end position="243"/>
    </location>
</feature>
<dbReference type="AlphaFoldDB" id="B0YN95"/>
<evidence type="ECO:0000256" key="14">
    <source>
        <dbReference type="SAM" id="Phobius"/>
    </source>
</evidence>
<keyword evidence="5" id="KW-0732">Signal</keyword>
<feature type="domain" description="Cadherin" evidence="15">
    <location>
        <begin position="352"/>
        <end position="456"/>
    </location>
</feature>
<dbReference type="InterPro" id="IPR015919">
    <property type="entry name" value="Cadherin-like_sf"/>
</dbReference>
<evidence type="ECO:0000256" key="9">
    <source>
        <dbReference type="ARBA" id="ARBA00022989"/>
    </source>
</evidence>
<dbReference type="PRINTS" id="PR00205">
    <property type="entry name" value="CADHERIN"/>
</dbReference>
<comment type="subcellular location">
    <subcellularLocation>
        <location evidence="2">Cell membrane</location>
        <topology evidence="2">Single-pass type I membrane protein</topology>
    </subcellularLocation>
</comment>
<evidence type="ECO:0000313" key="16">
    <source>
        <dbReference type="EMBL" id="ABV59358.1"/>
    </source>
</evidence>
<dbReference type="Gene3D" id="2.60.40.60">
    <property type="entry name" value="Cadherins"/>
    <property type="match status" value="6"/>
</dbReference>
<dbReference type="FunFam" id="2.60.40.60:FF:000001">
    <property type="entry name" value="Protocadherin alpha 2"/>
    <property type="match status" value="1"/>
</dbReference>
<dbReference type="InterPro" id="IPR032455">
    <property type="entry name" value="Cadherin_C"/>
</dbReference>
<reference evidence="16" key="2">
    <citation type="journal article" date="2008" name="Proc. Natl. Acad. Sci. U.S.A.">
        <title>Elephant shark sequence reveals unique insights into the evolutionary history of vertebrate genes: A comparative analysis of the protocadherin cluster.</title>
        <authorList>
            <person name="Yu W.P."/>
            <person name="Rajasegaran V."/>
            <person name="Yew K."/>
            <person name="Loh W.L."/>
            <person name="Tay B.H."/>
            <person name="Amemiya C.T."/>
            <person name="Brenner S."/>
            <person name="Venkatesh B."/>
        </authorList>
    </citation>
    <scope>NUCLEOTIDE SEQUENCE</scope>
</reference>
<dbReference type="FunFam" id="2.60.40.60:FF:000006">
    <property type="entry name" value="Protocadherin alpha 2"/>
    <property type="match status" value="1"/>
</dbReference>
<feature type="domain" description="Cadherin" evidence="15">
    <location>
        <begin position="35"/>
        <end position="134"/>
    </location>
</feature>
<dbReference type="InterPro" id="IPR020894">
    <property type="entry name" value="Cadherin_CS"/>
</dbReference>
<feature type="domain" description="Cadherin" evidence="15">
    <location>
        <begin position="244"/>
        <end position="351"/>
    </location>
</feature>
<dbReference type="InterPro" id="IPR002126">
    <property type="entry name" value="Cadherin-like_dom"/>
</dbReference>
<evidence type="ECO:0000256" key="6">
    <source>
        <dbReference type="ARBA" id="ARBA00022737"/>
    </source>
</evidence>
<keyword evidence="8" id="KW-0130">Cell adhesion</keyword>
<keyword evidence="9 14" id="KW-1133">Transmembrane helix</keyword>
<dbReference type="PANTHER" id="PTHR24028">
    <property type="entry name" value="CADHERIN-87A"/>
    <property type="match status" value="1"/>
</dbReference>
<dbReference type="PANTHER" id="PTHR24028:SF236">
    <property type="entry name" value="PROTOCADHERIN GAMMA-C3"/>
    <property type="match status" value="1"/>
</dbReference>
<keyword evidence="11" id="KW-0325">Glycoprotein</keyword>
<dbReference type="FunFam" id="2.60.40.60:FF:000129">
    <property type="entry name" value="protocadherin alpha-C2 isoform X1"/>
    <property type="match status" value="1"/>
</dbReference>
<dbReference type="PROSITE" id="PS00232">
    <property type="entry name" value="CADHERIN_1"/>
    <property type="match status" value="3"/>
</dbReference>
<reference evidence="16" key="1">
    <citation type="submission" date="2007-06" db="EMBL/GenBank/DDBJ databases">
        <authorList>
            <person name="Yu W.-P."/>
            <person name="Rajasegaran V."/>
            <person name="Yew K."/>
            <person name="Loh W.-L."/>
            <person name="Brenner S."/>
            <person name="Venkatesh B."/>
        </authorList>
    </citation>
    <scope>NUCLEOTIDE SEQUENCE</scope>
</reference>
<dbReference type="Pfam" id="PF00028">
    <property type="entry name" value="Cadherin"/>
    <property type="match status" value="5"/>
</dbReference>
<keyword evidence="3" id="KW-1003">Cell membrane</keyword>
<organism evidence="16">
    <name type="scientific">Callorhinchus milii</name>
    <name type="common">Ghost shark</name>
    <dbReference type="NCBI Taxonomy" id="7868"/>
    <lineage>
        <taxon>Eukaryota</taxon>
        <taxon>Metazoa</taxon>
        <taxon>Chordata</taxon>
        <taxon>Craniata</taxon>
        <taxon>Vertebrata</taxon>
        <taxon>Chondrichthyes</taxon>
        <taxon>Holocephali</taxon>
        <taxon>Chimaeriformes</taxon>
        <taxon>Callorhinchidae</taxon>
        <taxon>Callorhinchus</taxon>
    </lineage>
</organism>
<comment type="function">
    <text evidence="1">Potential calcium-dependent cell-adhesion protein. May be involved in the establishment and maintenance of specific neuronal connections in the brain.</text>
</comment>
<feature type="region of interest" description="Disordered" evidence="13">
    <location>
        <begin position="858"/>
        <end position="883"/>
    </location>
</feature>
<dbReference type="SMART" id="SM00112">
    <property type="entry name" value="CA"/>
    <property type="match status" value="6"/>
</dbReference>
<feature type="domain" description="Cadherin" evidence="15">
    <location>
        <begin position="585"/>
        <end position="686"/>
    </location>
</feature>
<evidence type="ECO:0000256" key="2">
    <source>
        <dbReference type="ARBA" id="ARBA00004251"/>
    </source>
</evidence>
<evidence type="ECO:0000256" key="8">
    <source>
        <dbReference type="ARBA" id="ARBA00022889"/>
    </source>
</evidence>
<evidence type="ECO:0000256" key="1">
    <source>
        <dbReference type="ARBA" id="ARBA00003436"/>
    </source>
</evidence>
<keyword evidence="10 14" id="KW-0472">Membrane</keyword>
<evidence type="ECO:0000256" key="4">
    <source>
        <dbReference type="ARBA" id="ARBA00022692"/>
    </source>
</evidence>
<evidence type="ECO:0000256" key="5">
    <source>
        <dbReference type="ARBA" id="ARBA00022729"/>
    </source>
</evidence>
<evidence type="ECO:0000256" key="11">
    <source>
        <dbReference type="ARBA" id="ARBA00023180"/>
    </source>
</evidence>
<name>B0YN95_CALMI</name>
<keyword evidence="7 12" id="KW-0106">Calcium</keyword>
<dbReference type="Pfam" id="PF15974">
    <property type="entry name" value="Cadherin_tail"/>
    <property type="match status" value="1"/>
</dbReference>
<evidence type="ECO:0000259" key="15">
    <source>
        <dbReference type="PROSITE" id="PS50268"/>
    </source>
</evidence>
<sequence>MLDMGCYKIHSWLKWQLFYLTFSAWKLVYCQIRYSIPEELQPGAFVGNIAQDLGLDAKQLSARSFRIVSGPRKQYLDANLENGILFVKEKIDREELCGKSPTCRLSSEGVIEKPPNVYPIEVEVLDVNDNAPIFPKRQFRLEISELAAPGTRFTLERAQDPDVGINSIQTYELVTNEYFSLNIQTRNVGGKSPELVLEKTLDREIHSNHELVLIAKDGGIPERSGTVAISIIVEDANDNSPVYSQSVYRVSLPENTPRGTLVLTVNATDLDEGYNAEIAYSLSGHTSDRVSELFSLDSKSGEIRVKGNLDFEENDVFEINVQAKDKGPYAIPVYCEVLVTITDVNDNAPEVTLTSLFSPVGEDALPGTVVAVISAADRDSGANGQIQCQLANKLPFKLVSSLKNYYRLVTQEPLDRENASVYDITIVCSDRGAPPLTAHKHIRVEVSDINDNAPRFAQPLYTAHVMENNLVGSSIYSVTAYDPDSKQNSRLSYSILESQVEGESVTSYVSINSDTGIIYSQRAFDYEQLKHFQILVQAEDSGVPALSNNVSVDVTILDQNDNAPVIVSPLAEFGSTVTETVSGLAESGYLVAKVTATDADSGQNARLSYQLLQATDHGLFTISPGTGDIWTIRSIEGKDVRKQRLVVVVKDNGSPSLSATMTIMLSVVGGDTEMLSDREGLSEPHEFASPSSLYLVISLAIISSIFLVVLIILIIKIHRHRTGFGDADCSLCTCCCFQPRHSLNGIQKASRNLQIPPNYVEVFGGDPLSQSFRYGSYSTSGSSKGGFPFSNTHSSSTHRNKARSEPIGNDGAPLTSNSANYRNCVNNEVKQPNADWRHSQAHRVEVNSSQYLEEEVVQRDVRRDVQREAQREVQRDAQRDPQREVQCEVQHNVQRDVPRAAEKDPGVPRRVVPAKPTAVPEGIESSPVRVPGEQSWTPRLAVKFPPHHQATDYLHNVYIPGTTATLSGKSTSEREGKKSFITFGKKKKSGK</sequence>
<dbReference type="GO" id="GO:0007156">
    <property type="term" value="P:homophilic cell adhesion via plasma membrane adhesion molecules"/>
    <property type="evidence" value="ECO:0007669"/>
    <property type="project" value="InterPro"/>
</dbReference>
<dbReference type="CDD" id="cd11304">
    <property type="entry name" value="Cadherin_repeat"/>
    <property type="match status" value="6"/>
</dbReference>
<feature type="region of interest" description="Disordered" evidence="13">
    <location>
        <begin position="964"/>
        <end position="991"/>
    </location>
</feature>
<evidence type="ECO:0000256" key="13">
    <source>
        <dbReference type="SAM" id="MobiDB-lite"/>
    </source>
</evidence>
<dbReference type="GO" id="GO:0005886">
    <property type="term" value="C:plasma membrane"/>
    <property type="evidence" value="ECO:0007669"/>
    <property type="project" value="UniProtKB-SubCell"/>
</dbReference>
<dbReference type="FunFam" id="2.60.40.60:FF:000004">
    <property type="entry name" value="Protocadherin 1 gamma 2"/>
    <property type="match status" value="1"/>
</dbReference>
<dbReference type="FunFam" id="2.60.40.60:FF:000007">
    <property type="entry name" value="Protocadherin alpha 2"/>
    <property type="match status" value="1"/>
</dbReference>
<feature type="domain" description="Cadherin" evidence="15">
    <location>
        <begin position="457"/>
        <end position="566"/>
    </location>
</feature>
<dbReference type="EMBL" id="EF693945">
    <property type="protein sequence ID" value="ABV59358.1"/>
    <property type="molecule type" value="Genomic_DNA"/>
</dbReference>
<evidence type="ECO:0000256" key="7">
    <source>
        <dbReference type="ARBA" id="ARBA00022837"/>
    </source>
</evidence>
<dbReference type="Pfam" id="PF16492">
    <property type="entry name" value="Cadherin_C_2"/>
    <property type="match status" value="1"/>
</dbReference>
<evidence type="ECO:0000256" key="3">
    <source>
        <dbReference type="ARBA" id="ARBA00022475"/>
    </source>
</evidence>
<keyword evidence="6" id="KW-0677">Repeat</keyword>
<dbReference type="InterPro" id="IPR031904">
    <property type="entry name" value="Cadherin_CBD"/>
</dbReference>
<dbReference type="Pfam" id="PF08266">
    <property type="entry name" value="Cadherin_2"/>
    <property type="match status" value="1"/>
</dbReference>
<feature type="transmembrane region" description="Helical" evidence="14">
    <location>
        <begin position="693"/>
        <end position="715"/>
    </location>
</feature>
<feature type="region of interest" description="Disordered" evidence="13">
    <location>
        <begin position="779"/>
        <end position="819"/>
    </location>
</feature>
<dbReference type="InterPro" id="IPR050174">
    <property type="entry name" value="Protocadherin/Cadherin-CA"/>
</dbReference>
<evidence type="ECO:0000256" key="10">
    <source>
        <dbReference type="ARBA" id="ARBA00023136"/>
    </source>
</evidence>
<protein>
    <submittedName>
        <fullName evidence="16">Protocadherin nu11</fullName>
    </submittedName>
</protein>
<keyword evidence="4 14" id="KW-0812">Transmembrane</keyword>
<dbReference type="GO" id="GO:0005509">
    <property type="term" value="F:calcium ion binding"/>
    <property type="evidence" value="ECO:0007669"/>
    <property type="project" value="UniProtKB-UniRule"/>
</dbReference>
<dbReference type="SUPFAM" id="SSF49313">
    <property type="entry name" value="Cadherin-like"/>
    <property type="match status" value="6"/>
</dbReference>
<dbReference type="FunFam" id="2.60.40.60:FF:000002">
    <property type="entry name" value="Protocadherin alpha 2"/>
    <property type="match status" value="1"/>
</dbReference>
<dbReference type="PROSITE" id="PS50268">
    <property type="entry name" value="CADHERIN_2"/>
    <property type="match status" value="6"/>
</dbReference>